<dbReference type="WBParaSite" id="NBR_0001640301-mRNA-1">
    <property type="protein sequence ID" value="NBR_0001640301-mRNA-1"/>
    <property type="gene ID" value="NBR_0001640301"/>
</dbReference>
<feature type="region of interest" description="Disordered" evidence="1">
    <location>
        <begin position="400"/>
        <end position="460"/>
    </location>
</feature>
<evidence type="ECO:0000313" key="3">
    <source>
        <dbReference type="Proteomes" id="UP000271162"/>
    </source>
</evidence>
<keyword evidence="3" id="KW-1185">Reference proteome</keyword>
<accession>A0A0N4YHQ3</accession>
<name>A0A0N4YHQ3_NIPBR</name>
<evidence type="ECO:0000313" key="4">
    <source>
        <dbReference type="WBParaSite" id="NBR_0001640301-mRNA-1"/>
    </source>
</evidence>
<gene>
    <name evidence="2" type="ORF">NBR_LOCUS16404</name>
</gene>
<feature type="compositionally biased region" description="Low complexity" evidence="1">
    <location>
        <begin position="412"/>
        <end position="424"/>
    </location>
</feature>
<dbReference type="EMBL" id="UYSL01022180">
    <property type="protein sequence ID" value="VDL79999.1"/>
    <property type="molecule type" value="Genomic_DNA"/>
</dbReference>
<feature type="compositionally biased region" description="Polar residues" evidence="1">
    <location>
        <begin position="440"/>
        <end position="455"/>
    </location>
</feature>
<reference evidence="2 3" key="2">
    <citation type="submission" date="2018-11" db="EMBL/GenBank/DDBJ databases">
        <authorList>
            <consortium name="Pathogen Informatics"/>
        </authorList>
    </citation>
    <scope>NUCLEOTIDE SEQUENCE [LARGE SCALE GENOMIC DNA]</scope>
</reference>
<protein>
    <submittedName>
        <fullName evidence="4">Flocculation protein FLO11-like</fullName>
    </submittedName>
</protein>
<sequence length="580" mass="62613">MHPGQSCHAVNGGLHAVLMCQRFALQHESSRACTGTFGLACFILEVVFPAFSGEDSRLPPFAFNEDENTPKIRRLGTLSAISAPASEIEEDADMFAEINRSVREQNGTSTEGGQQHVDEKAGAASILQNVDTDVGNGTEIVQEKAAVQRREVSSVAPFPDTLSEKSSVNPSSTAAPTGEGDVFNTIAEYNRWIVEKAAKRKQIKEEGYKKYQQMMFKSGRNIVPVRLFFDTDPLLPPRFQDDFSKRSITPSVPTNKVVENEKTPLSGPDTNKQKQLSGVEPKSNFDTTKSSTIIVNTLSTTTQLPPTLPSTVATTEHITQHTETETPTEGSGQLTQVVPVGEVPDESLAEDRNHTLVHVDTSTIAPIAEEHPSWTPGLSSVHVSALPEDSTHVELISTPEATAEAGESGKLSETAPSDSESSSTIALPDLSSSTASSASGNLTADSEKTNGTNTLPPLLSMPSLNALSSFSSLNSPIETAAPNNTAQSKQVPDRRIDDSRKKSSGTIGLKNNAFARNQKRKHFLHKVGKAQQFEIVDSDQKARGGQRGLVDKTSPNRIPPRQDILKSLGRSKKIHVMRVF</sequence>
<feature type="compositionally biased region" description="Polar residues" evidence="1">
    <location>
        <begin position="164"/>
        <end position="175"/>
    </location>
</feature>
<proteinExistence type="predicted"/>
<evidence type="ECO:0000256" key="1">
    <source>
        <dbReference type="SAM" id="MobiDB-lite"/>
    </source>
</evidence>
<evidence type="ECO:0000313" key="2">
    <source>
        <dbReference type="EMBL" id="VDL79999.1"/>
    </source>
</evidence>
<dbReference type="AlphaFoldDB" id="A0A0N4YHQ3"/>
<feature type="region of interest" description="Disordered" evidence="1">
    <location>
        <begin position="240"/>
        <end position="285"/>
    </location>
</feature>
<feature type="region of interest" description="Disordered" evidence="1">
    <location>
        <begin position="152"/>
        <end position="180"/>
    </location>
</feature>
<feature type="compositionally biased region" description="Basic and acidic residues" evidence="1">
    <location>
        <begin position="491"/>
        <end position="501"/>
    </location>
</feature>
<reference evidence="4" key="1">
    <citation type="submission" date="2017-02" db="UniProtKB">
        <authorList>
            <consortium name="WormBaseParasite"/>
        </authorList>
    </citation>
    <scope>IDENTIFICATION</scope>
</reference>
<feature type="region of interest" description="Disordered" evidence="1">
    <location>
        <begin position="478"/>
        <end position="507"/>
    </location>
</feature>
<feature type="compositionally biased region" description="Polar residues" evidence="1">
    <location>
        <begin position="481"/>
        <end position="490"/>
    </location>
</feature>
<organism evidence="4">
    <name type="scientific">Nippostrongylus brasiliensis</name>
    <name type="common">Rat hookworm</name>
    <dbReference type="NCBI Taxonomy" id="27835"/>
    <lineage>
        <taxon>Eukaryota</taxon>
        <taxon>Metazoa</taxon>
        <taxon>Ecdysozoa</taxon>
        <taxon>Nematoda</taxon>
        <taxon>Chromadorea</taxon>
        <taxon>Rhabditida</taxon>
        <taxon>Rhabditina</taxon>
        <taxon>Rhabditomorpha</taxon>
        <taxon>Strongyloidea</taxon>
        <taxon>Heligmosomidae</taxon>
        <taxon>Nippostrongylus</taxon>
    </lineage>
</organism>
<dbReference type="Proteomes" id="UP000271162">
    <property type="component" value="Unassembled WGS sequence"/>
</dbReference>